<evidence type="ECO:0000256" key="9">
    <source>
        <dbReference type="ARBA" id="ARBA00023136"/>
    </source>
</evidence>
<comment type="function">
    <text evidence="10">Subunit d, of the mitochondrial membrane ATP synthase complex (F(1)F(0) ATP synthase or Complex V) that produces ATP from ADP in the presence of a proton gradient across the membrane which is generated by electron transport complexes of the respiratory chain. ATP synthase complex consist of a soluble F(1) head domain - the catalytic core - and a membrane F(1) domain - the membrane proton channel. These two domains are linked by a central stalk rotating inside the F(1) region and a stationary peripheral stalk. During catalysis, ATP synthesis in the catalytic domain of F(1) is coupled via a rotary mechanism of the central stalk subunits to proton translocation. In vivo, can only synthesize ATP although its ATP hydrolase activity can be activated artificially in vitro. Part of the complex F(0) domain. Part of the complex F(0) domain and the peripheric stalk, which acts as a stator to hold the catalytic alpha(3)beta(3) subcomplex and subunit a/ATP6 static relative to the rotary elements.</text>
</comment>
<dbReference type="CTD" id="10476"/>
<dbReference type="Pfam" id="PF05873">
    <property type="entry name" value="Mt_ATP-synt_D"/>
    <property type="match status" value="1"/>
</dbReference>
<evidence type="ECO:0000256" key="2">
    <source>
        <dbReference type="ARBA" id="ARBA00006842"/>
    </source>
</evidence>
<dbReference type="RefSeq" id="XP_032097625.1">
    <property type="nucleotide sequence ID" value="XM_032241734.1"/>
</dbReference>
<evidence type="ECO:0000256" key="4">
    <source>
        <dbReference type="ARBA" id="ARBA00022547"/>
    </source>
</evidence>
<keyword evidence="6 10" id="KW-0999">Mitochondrion inner membrane</keyword>
<keyword evidence="4" id="KW-0138">CF(0)</keyword>
<dbReference type="Gene3D" id="6.10.280.70">
    <property type="match status" value="1"/>
</dbReference>
<dbReference type="GO" id="GO:0015078">
    <property type="term" value="F:proton transmembrane transporter activity"/>
    <property type="evidence" value="ECO:0007669"/>
    <property type="project" value="InterPro"/>
</dbReference>
<dbReference type="PIRSF" id="PIRSF005514">
    <property type="entry name" value="ATPase_F0_D_mt"/>
    <property type="match status" value="1"/>
</dbReference>
<comment type="similarity">
    <text evidence="2 10">Belongs to the ATPase d subunit family.</text>
</comment>
<evidence type="ECO:0000256" key="5">
    <source>
        <dbReference type="ARBA" id="ARBA00022781"/>
    </source>
</evidence>
<dbReference type="Proteomes" id="UP000504640">
    <property type="component" value="Unplaced"/>
</dbReference>
<dbReference type="AlphaFoldDB" id="A0A6J3ETX3"/>
<organism evidence="11 12">
    <name type="scientific">Sapajus apella</name>
    <name type="common">Brown-capped capuchin</name>
    <name type="synonym">Cebus apella</name>
    <dbReference type="NCBI Taxonomy" id="9515"/>
    <lineage>
        <taxon>Eukaryota</taxon>
        <taxon>Metazoa</taxon>
        <taxon>Chordata</taxon>
        <taxon>Craniata</taxon>
        <taxon>Vertebrata</taxon>
        <taxon>Euteleostomi</taxon>
        <taxon>Mammalia</taxon>
        <taxon>Eutheria</taxon>
        <taxon>Euarchontoglires</taxon>
        <taxon>Primates</taxon>
        <taxon>Haplorrhini</taxon>
        <taxon>Platyrrhini</taxon>
        <taxon>Cebidae</taxon>
        <taxon>Cebinae</taxon>
        <taxon>Sapajus</taxon>
    </lineage>
</organism>
<dbReference type="GO" id="GO:0045259">
    <property type="term" value="C:proton-transporting ATP synthase complex"/>
    <property type="evidence" value="ECO:0007669"/>
    <property type="project" value="UniProtKB-KW"/>
</dbReference>
<sequence>MDPKMAGRKLALKTIDWIAFWEIIPPNQKAIANSLKSCNEILTSRLAALPENPPSIDWAYYKANVAKAGLVDDFEKKFNALKVPMPEDRYTALVDAEEKEDAKSCAEWVSLSKARVVEYEKQMEKYKNLIPFEQMTIEDLNEAFPETKLDKQKYPYWPHQPIENL</sequence>
<keyword evidence="7 10" id="KW-0406">Ion transport</keyword>
<dbReference type="GO" id="GO:0015986">
    <property type="term" value="P:proton motive force-driven ATP synthesis"/>
    <property type="evidence" value="ECO:0007669"/>
    <property type="project" value="UniProtKB-UniRule"/>
</dbReference>
<reference evidence="12" key="1">
    <citation type="submission" date="2025-08" db="UniProtKB">
        <authorList>
            <consortium name="RefSeq"/>
        </authorList>
    </citation>
    <scope>IDENTIFICATION</scope>
    <source>
        <tissue evidence="12">Blood</tissue>
    </source>
</reference>
<proteinExistence type="inferred from homology"/>
<keyword evidence="5 10" id="KW-0375">Hydrogen ion transport</keyword>
<dbReference type="InterPro" id="IPR008689">
    <property type="entry name" value="ATP_synth_F0_dsu_mt"/>
</dbReference>
<keyword evidence="3 10" id="KW-0813">Transport</keyword>
<evidence type="ECO:0000256" key="7">
    <source>
        <dbReference type="ARBA" id="ARBA00023065"/>
    </source>
</evidence>
<keyword evidence="8 10" id="KW-0496">Mitochondrion</keyword>
<protein>
    <recommendedName>
        <fullName evidence="10">ATP synthase peripheral stalk subunit d, mitochondrial</fullName>
        <shortName evidence="10">ATPase subunit d</shortName>
    </recommendedName>
</protein>
<accession>A0A6J3ETX3</accession>
<evidence type="ECO:0000256" key="1">
    <source>
        <dbReference type="ARBA" id="ARBA00004273"/>
    </source>
</evidence>
<evidence type="ECO:0000256" key="6">
    <source>
        <dbReference type="ARBA" id="ARBA00022792"/>
    </source>
</evidence>
<evidence type="ECO:0000313" key="11">
    <source>
        <dbReference type="Proteomes" id="UP000504640"/>
    </source>
</evidence>
<dbReference type="InterPro" id="IPR036228">
    <property type="entry name" value="ATP_synth_F0_dsu_sf_mt"/>
</dbReference>
<dbReference type="GeneID" id="116525688"/>
<dbReference type="SUPFAM" id="SSF161065">
    <property type="entry name" value="ATP synthase D chain-like"/>
    <property type="match status" value="1"/>
</dbReference>
<name>A0A6J3ETX3_SAPAP</name>
<gene>
    <name evidence="12" type="primary">ATP5PD</name>
</gene>
<evidence type="ECO:0000313" key="12">
    <source>
        <dbReference type="RefSeq" id="XP_032097625.1"/>
    </source>
</evidence>
<comment type="subcellular location">
    <subcellularLocation>
        <location evidence="1 10">Mitochondrion inner membrane</location>
    </subcellularLocation>
</comment>
<keyword evidence="11" id="KW-1185">Reference proteome</keyword>
<keyword evidence="9 10" id="KW-0472">Membrane</keyword>
<dbReference type="PANTHER" id="PTHR12700">
    <property type="entry name" value="ATP SYNTHASE SUBUNIT D, MITOCHONDRIAL"/>
    <property type="match status" value="1"/>
</dbReference>
<evidence type="ECO:0000256" key="10">
    <source>
        <dbReference type="PIRNR" id="PIRNR005514"/>
    </source>
</evidence>
<evidence type="ECO:0000256" key="3">
    <source>
        <dbReference type="ARBA" id="ARBA00022448"/>
    </source>
</evidence>
<dbReference type="GO" id="GO:0005743">
    <property type="term" value="C:mitochondrial inner membrane"/>
    <property type="evidence" value="ECO:0007669"/>
    <property type="project" value="UniProtKB-SubCell"/>
</dbReference>
<evidence type="ECO:0000256" key="8">
    <source>
        <dbReference type="ARBA" id="ARBA00023128"/>
    </source>
</evidence>